<keyword evidence="3" id="KW-0732">Signal</keyword>
<organism evidence="4 5">
    <name type="scientific">Crassostrea virginica</name>
    <name type="common">Eastern oyster</name>
    <dbReference type="NCBI Taxonomy" id="6565"/>
    <lineage>
        <taxon>Eukaryota</taxon>
        <taxon>Metazoa</taxon>
        <taxon>Spiralia</taxon>
        <taxon>Lophotrochozoa</taxon>
        <taxon>Mollusca</taxon>
        <taxon>Bivalvia</taxon>
        <taxon>Autobranchia</taxon>
        <taxon>Pteriomorphia</taxon>
        <taxon>Ostreida</taxon>
        <taxon>Ostreoidea</taxon>
        <taxon>Ostreidae</taxon>
        <taxon>Crassostrea</taxon>
    </lineage>
</organism>
<evidence type="ECO:0000313" key="5">
    <source>
        <dbReference type="RefSeq" id="XP_022344064.1"/>
    </source>
</evidence>
<keyword evidence="2" id="KW-0812">Transmembrane</keyword>
<keyword evidence="2" id="KW-0472">Membrane</keyword>
<feature type="signal peptide" evidence="3">
    <location>
        <begin position="1"/>
        <end position="26"/>
    </location>
</feature>
<keyword evidence="2" id="KW-1133">Transmembrane helix</keyword>
<dbReference type="Proteomes" id="UP000694844">
    <property type="component" value="Chromosome 5"/>
</dbReference>
<dbReference type="KEGG" id="cvn:111137098"/>
<dbReference type="AlphaFoldDB" id="A0A8B8EVQ4"/>
<gene>
    <name evidence="5" type="primary">LOC111137098</name>
</gene>
<sequence length="297" mass="34013">MNILEPCFKILQCLLILDSLTYIVCSSPVDCMKRSTPNCCDDYYEEGTLCKPCIGSFGKNCSGGTCTAGFYGHGCGEQCPCGSLMCDPTRGCPKAIYHHWIYIILGILMINSIPIIIAINVFITVRQRNSLQDQETSEAKPPRNICRHNVCNSFLRCLRRRPSSDEDSEEDTRQDLSRLEQQRRGVGRLFLRCLRRRPSSDEDSEEDTGQDLSRLEQQRRGVGRLNVYVDALLRRVRRTPSNESQREEVPKDDYFVMRLSTAPPKESAHHFTGEVEEENNEEEEEEEYVEMELHSNA</sequence>
<keyword evidence="4" id="KW-1185">Reference proteome</keyword>
<protein>
    <submittedName>
        <fullName evidence="5">Uncharacterized protein LOC111137098</fullName>
    </submittedName>
</protein>
<evidence type="ECO:0000256" key="1">
    <source>
        <dbReference type="SAM" id="MobiDB-lite"/>
    </source>
</evidence>
<dbReference type="OrthoDB" id="10552362at2759"/>
<evidence type="ECO:0000313" key="4">
    <source>
        <dbReference type="Proteomes" id="UP000694844"/>
    </source>
</evidence>
<dbReference type="GeneID" id="111137098"/>
<accession>A0A8B8EVQ4</accession>
<evidence type="ECO:0000256" key="3">
    <source>
        <dbReference type="SAM" id="SignalP"/>
    </source>
</evidence>
<feature type="region of interest" description="Disordered" evidence="1">
    <location>
        <begin position="261"/>
        <end position="297"/>
    </location>
</feature>
<name>A0A8B8EVQ4_CRAVI</name>
<reference evidence="5" key="1">
    <citation type="submission" date="2025-08" db="UniProtKB">
        <authorList>
            <consortium name="RefSeq"/>
        </authorList>
    </citation>
    <scope>IDENTIFICATION</scope>
    <source>
        <tissue evidence="5">Whole sample</tissue>
    </source>
</reference>
<proteinExistence type="predicted"/>
<evidence type="ECO:0000256" key="2">
    <source>
        <dbReference type="SAM" id="Phobius"/>
    </source>
</evidence>
<feature type="transmembrane region" description="Helical" evidence="2">
    <location>
        <begin position="100"/>
        <end position="123"/>
    </location>
</feature>
<dbReference type="RefSeq" id="XP_022344064.1">
    <property type="nucleotide sequence ID" value="XM_022488356.1"/>
</dbReference>
<feature type="compositionally biased region" description="Acidic residues" evidence="1">
    <location>
        <begin position="274"/>
        <end position="290"/>
    </location>
</feature>
<feature type="chain" id="PRO_5034181564" evidence="3">
    <location>
        <begin position="27"/>
        <end position="297"/>
    </location>
</feature>